<accession>A0A6C0GQI2</accession>
<evidence type="ECO:0000259" key="2">
    <source>
        <dbReference type="Pfam" id="PF18962"/>
    </source>
</evidence>
<dbReference type="PANTHER" id="PTHR42754">
    <property type="entry name" value="ENDOGLUCANASE"/>
    <property type="match status" value="1"/>
</dbReference>
<dbReference type="SUPFAM" id="SSF50998">
    <property type="entry name" value="Quinoprotein alcohol dehydrogenase-like"/>
    <property type="match status" value="1"/>
</dbReference>
<sequence>MYKLFYSHVLLLFFIHLSSQAQTPEKRWDKTFGGNNIDQLHTLVATRDEGFLLGGISNSIISGDKTQDRRGSFDYWIVKTDSTGNKIWDRRYGGTGSDVLYAALQTQDEGYLLLGYSSSGKGGDKSGDNIGEEDFWVVKIDSQGNLLWEKTYGGEGGDILRSAIETPDGGYLLAGNSFSDISGDKSENSLGQEDYWVVSIDKNGNKLWDKRYGGNEADFLSNIIYAPDGGFLLVGTSFSGIGADKSQPSQGSWDYWLVKIDETGNKLWDKTYGGIHSEFPGSVISTSEGNYLISGISDSGSGGDKSQESWGGWDYWVLKLDKSGNKLWDKRYGGAGNDDFGWATETLEGNYLLAGSSTSDRSGDKTQDSEGESDYWIIKIDKDGHILWDKDLGGNGQDVLKTVAQTSKGEYLLAGYSNSGSSGDKTQDSKGSFDFWLVKTVADGIFSPVLQVNFQNKNTRIPQGWEKDYGLPFGEKSASPGEKKYTYGWKNRSTGTPIDLSIGGPFPGNGRLRPAPEDILLATLMHMQGNDVPNFRGIPIESYWELAVENGHYQVSVSVGDGTNYTGTDPEVHSIRVEGKRAISSFVPQGKSGSLTRFKQATLTVEVTDGLLTIDADGGKNTKINYARIVHFTPSVQPAQQLVSQTASLHVFPNPFSDKISIQWLPTGKGKTTVSLQDALGNIYFHTQTSTPSSEYTIELAGRILKTGIYFIIITSEEGTRQVTKVLKQ</sequence>
<feature type="signal peptide" evidence="1">
    <location>
        <begin position="1"/>
        <end position="21"/>
    </location>
</feature>
<dbReference type="Proteomes" id="UP000480178">
    <property type="component" value="Chromosome"/>
</dbReference>
<dbReference type="KEGG" id="rhoz:GXP67_28615"/>
<keyword evidence="4" id="KW-1185">Reference proteome</keyword>
<evidence type="ECO:0000313" key="4">
    <source>
        <dbReference type="Proteomes" id="UP000480178"/>
    </source>
</evidence>
<dbReference type="NCBIfam" id="TIGR04183">
    <property type="entry name" value="Por_Secre_tail"/>
    <property type="match status" value="1"/>
</dbReference>
<dbReference type="InterPro" id="IPR011047">
    <property type="entry name" value="Quinoprotein_ADH-like_sf"/>
</dbReference>
<dbReference type="PRINTS" id="PR00313">
    <property type="entry name" value="CABNDNGRPT"/>
</dbReference>
<evidence type="ECO:0000313" key="3">
    <source>
        <dbReference type="EMBL" id="QHT70335.1"/>
    </source>
</evidence>
<evidence type="ECO:0000256" key="1">
    <source>
        <dbReference type="SAM" id="SignalP"/>
    </source>
</evidence>
<dbReference type="EMBL" id="CP048222">
    <property type="protein sequence ID" value="QHT70335.1"/>
    <property type="molecule type" value="Genomic_DNA"/>
</dbReference>
<gene>
    <name evidence="3" type="ORF">GXP67_28615</name>
</gene>
<organism evidence="3 4">
    <name type="scientific">Rhodocytophaga rosea</name>
    <dbReference type="NCBI Taxonomy" id="2704465"/>
    <lineage>
        <taxon>Bacteria</taxon>
        <taxon>Pseudomonadati</taxon>
        <taxon>Bacteroidota</taxon>
        <taxon>Cytophagia</taxon>
        <taxon>Cytophagales</taxon>
        <taxon>Rhodocytophagaceae</taxon>
        <taxon>Rhodocytophaga</taxon>
    </lineage>
</organism>
<dbReference type="PANTHER" id="PTHR42754:SF1">
    <property type="entry name" value="LIPOPROTEIN"/>
    <property type="match status" value="1"/>
</dbReference>
<dbReference type="SUPFAM" id="SSF49785">
    <property type="entry name" value="Galactose-binding domain-like"/>
    <property type="match status" value="1"/>
</dbReference>
<dbReference type="AlphaFoldDB" id="A0A6C0GQI2"/>
<dbReference type="Pfam" id="PF18962">
    <property type="entry name" value="Por_Secre_tail"/>
    <property type="match status" value="1"/>
</dbReference>
<dbReference type="InterPro" id="IPR026444">
    <property type="entry name" value="Secre_tail"/>
</dbReference>
<proteinExistence type="predicted"/>
<name>A0A6C0GQI2_9BACT</name>
<protein>
    <submittedName>
        <fullName evidence="3">T9SS type A sorting domain-containing protein</fullName>
    </submittedName>
</protein>
<reference evidence="3 4" key="1">
    <citation type="submission" date="2020-01" db="EMBL/GenBank/DDBJ databases">
        <authorList>
            <person name="Kim M.K."/>
        </authorList>
    </citation>
    <scope>NUCLEOTIDE SEQUENCE [LARGE SCALE GENOMIC DNA]</scope>
    <source>
        <strain evidence="3 4">172606-1</strain>
    </source>
</reference>
<feature type="domain" description="Secretion system C-terminal sorting" evidence="2">
    <location>
        <begin position="651"/>
        <end position="725"/>
    </location>
</feature>
<dbReference type="Gene3D" id="2.60.120.430">
    <property type="entry name" value="Galactose-binding lectin"/>
    <property type="match status" value="1"/>
</dbReference>
<dbReference type="InterPro" id="IPR008979">
    <property type="entry name" value="Galactose-bd-like_sf"/>
</dbReference>
<feature type="chain" id="PRO_5025615091" evidence="1">
    <location>
        <begin position="22"/>
        <end position="729"/>
    </location>
</feature>
<dbReference type="RefSeq" id="WP_162446314.1">
    <property type="nucleotide sequence ID" value="NZ_CP048222.1"/>
</dbReference>
<keyword evidence="1" id="KW-0732">Signal</keyword>